<feature type="region of interest" description="Disordered" evidence="1">
    <location>
        <begin position="27"/>
        <end position="64"/>
    </location>
</feature>
<evidence type="ECO:0000313" key="3">
    <source>
        <dbReference type="EMBL" id="AYG81177.1"/>
    </source>
</evidence>
<organism evidence="3 4">
    <name type="scientific">Streptomyces hundungensis</name>
    <dbReference type="NCBI Taxonomy" id="1077946"/>
    <lineage>
        <taxon>Bacteria</taxon>
        <taxon>Bacillati</taxon>
        <taxon>Actinomycetota</taxon>
        <taxon>Actinomycetes</taxon>
        <taxon>Kitasatosporales</taxon>
        <taxon>Streptomycetaceae</taxon>
        <taxon>Streptomyces</taxon>
    </lineage>
</organism>
<feature type="chain" id="PRO_5038468833" description="Lipoprotein" evidence="2">
    <location>
        <begin position="22"/>
        <end position="221"/>
    </location>
</feature>
<gene>
    <name evidence="3" type="ORF">DWB77_03319</name>
</gene>
<dbReference type="RefSeq" id="WP_120721982.1">
    <property type="nucleotide sequence ID" value="NZ_CP032698.1"/>
</dbReference>
<name>A0A387HLC7_9ACTN</name>
<dbReference type="AlphaFoldDB" id="A0A387HLC7"/>
<dbReference type="EMBL" id="CP032698">
    <property type="protein sequence ID" value="AYG81177.1"/>
    <property type="molecule type" value="Genomic_DNA"/>
</dbReference>
<dbReference type="PROSITE" id="PS51257">
    <property type="entry name" value="PROKAR_LIPOPROTEIN"/>
    <property type="match status" value="1"/>
</dbReference>
<protein>
    <recommendedName>
        <fullName evidence="5">Lipoprotein</fullName>
    </recommendedName>
</protein>
<evidence type="ECO:0000256" key="1">
    <source>
        <dbReference type="SAM" id="MobiDB-lite"/>
    </source>
</evidence>
<keyword evidence="2" id="KW-0732">Signal</keyword>
<evidence type="ECO:0000313" key="4">
    <source>
        <dbReference type="Proteomes" id="UP000271554"/>
    </source>
</evidence>
<sequence length="221" mass="23021">MRNHKATTAAAALAAAGALLLTGCGGGSKGGDDSKKIAGADTGASASASPSASASSTPDAANRPKVVLPAGDVLTFDPEKTGDPVKDAILADNAEYQKAIEEAIDKQDPKSKSVAFYSVGKALIIDTQWIAGFVKDGTTVTGTTRLFNREVTVDKDGSAQLTYCGDETKGFTKDRKTGKVNVTPPDKNSYVSYVSRLRKNAQGVWQTTMVSSVRGDQKCQP</sequence>
<feature type="compositionally biased region" description="Low complexity" evidence="1">
    <location>
        <begin position="39"/>
        <end position="61"/>
    </location>
</feature>
<evidence type="ECO:0008006" key="5">
    <source>
        <dbReference type="Google" id="ProtNLM"/>
    </source>
</evidence>
<feature type="signal peptide" evidence="2">
    <location>
        <begin position="1"/>
        <end position="21"/>
    </location>
</feature>
<keyword evidence="4" id="KW-1185">Reference proteome</keyword>
<proteinExistence type="predicted"/>
<dbReference type="Proteomes" id="UP000271554">
    <property type="component" value="Chromosome"/>
</dbReference>
<evidence type="ECO:0000256" key="2">
    <source>
        <dbReference type="SAM" id="SignalP"/>
    </source>
</evidence>
<dbReference type="OrthoDB" id="4323476at2"/>
<dbReference type="KEGG" id="shun:DWB77_03319"/>
<reference evidence="3 4" key="1">
    <citation type="submission" date="2018-10" db="EMBL/GenBank/DDBJ databases">
        <title>Relationship between Morphology and Antimicrobial Activity in Streptomyces.</title>
        <authorList>
            <person name="Kang H.J."/>
            <person name="Kim S.B."/>
        </authorList>
    </citation>
    <scope>NUCLEOTIDE SEQUENCE [LARGE SCALE GENOMIC DNA]</scope>
    <source>
        <strain evidence="3 4">BH38</strain>
    </source>
</reference>
<accession>A0A387HLC7</accession>